<sequence length="115" mass="12735">MKNNLQVEAIRALRDYQAATPLGHICIIPRALGYGEEGIVWEARLYKKGLMGPLKVTELALEAIGAPPEWLVRSQEMVRLLTEAYPMPTPAIIAEAEKIAALPEAEKREAATREL</sequence>
<organism evidence="1">
    <name type="scientific">marine sediment metagenome</name>
    <dbReference type="NCBI Taxonomy" id="412755"/>
    <lineage>
        <taxon>unclassified sequences</taxon>
        <taxon>metagenomes</taxon>
        <taxon>ecological metagenomes</taxon>
    </lineage>
</organism>
<accession>X1S1N1</accession>
<comment type="caution">
    <text evidence="1">The sequence shown here is derived from an EMBL/GenBank/DDBJ whole genome shotgun (WGS) entry which is preliminary data.</text>
</comment>
<dbReference type="AlphaFoldDB" id="X1S1N1"/>
<protein>
    <submittedName>
        <fullName evidence="1">Uncharacterized protein</fullName>
    </submittedName>
</protein>
<reference evidence="1" key="1">
    <citation type="journal article" date="2014" name="Front. Microbiol.">
        <title>High frequency of phylogenetically diverse reductive dehalogenase-homologous genes in deep subseafloor sedimentary metagenomes.</title>
        <authorList>
            <person name="Kawai M."/>
            <person name="Futagami T."/>
            <person name="Toyoda A."/>
            <person name="Takaki Y."/>
            <person name="Nishi S."/>
            <person name="Hori S."/>
            <person name="Arai W."/>
            <person name="Tsubouchi T."/>
            <person name="Morono Y."/>
            <person name="Uchiyama I."/>
            <person name="Ito T."/>
            <person name="Fujiyama A."/>
            <person name="Inagaki F."/>
            <person name="Takami H."/>
        </authorList>
    </citation>
    <scope>NUCLEOTIDE SEQUENCE</scope>
    <source>
        <strain evidence="1">Expedition CK06-06</strain>
    </source>
</reference>
<name>X1S1N1_9ZZZZ</name>
<gene>
    <name evidence="1" type="ORF">S12H4_15302</name>
</gene>
<evidence type="ECO:0000313" key="1">
    <source>
        <dbReference type="EMBL" id="GAI86788.1"/>
    </source>
</evidence>
<dbReference type="EMBL" id="BARW01007336">
    <property type="protein sequence ID" value="GAI86788.1"/>
    <property type="molecule type" value="Genomic_DNA"/>
</dbReference>
<proteinExistence type="predicted"/>